<dbReference type="Pfam" id="PF13591">
    <property type="entry name" value="MerR_2"/>
    <property type="match status" value="1"/>
</dbReference>
<protein>
    <submittedName>
        <fullName evidence="1">Chaperone-modulator protein CbpM</fullName>
    </submittedName>
</protein>
<dbReference type="OrthoDB" id="1494789at2"/>
<dbReference type="EMBL" id="UNSC01000007">
    <property type="protein sequence ID" value="SZD73982.1"/>
    <property type="molecule type" value="Genomic_DNA"/>
</dbReference>
<dbReference type="Gene3D" id="1.10.1660.10">
    <property type="match status" value="1"/>
</dbReference>
<proteinExistence type="predicted"/>
<gene>
    <name evidence="1" type="ORF">SAMEA104719789_01437</name>
</gene>
<organism evidence="1 2">
    <name type="scientific">Candidatus Ornithobacterium hominis</name>
    <dbReference type="NCBI Taxonomy" id="2497989"/>
    <lineage>
        <taxon>Bacteria</taxon>
        <taxon>Pseudomonadati</taxon>
        <taxon>Bacteroidota</taxon>
        <taxon>Flavobacteriia</taxon>
        <taxon>Flavobacteriales</taxon>
        <taxon>Weeksellaceae</taxon>
        <taxon>Ornithobacterium</taxon>
    </lineage>
</organism>
<sequence>MERRYIKITEYCKQTNVEKKFISELNQEGIIQLKIRDDDDYLDEEFLADLEMFSRWHYDLGINLAGIDAMRHLLNRIEKLQEEIQSLKRLNQI</sequence>
<reference evidence="1 2" key="1">
    <citation type="submission" date="2018-09" db="EMBL/GenBank/DDBJ databases">
        <authorList>
            <consortium name="Pathogen Informatics"/>
        </authorList>
    </citation>
    <scope>NUCLEOTIDE SEQUENCE [LARGE SCALE GENOMIC DNA]</scope>
    <source>
        <strain evidence="1 2">OH-22767</strain>
    </source>
</reference>
<evidence type="ECO:0000313" key="1">
    <source>
        <dbReference type="EMBL" id="SZD73982.1"/>
    </source>
</evidence>
<dbReference type="Proteomes" id="UP000262142">
    <property type="component" value="Unassembled WGS sequence"/>
</dbReference>
<dbReference type="AlphaFoldDB" id="A0A383U243"/>
<dbReference type="RefSeq" id="WP_119059648.1">
    <property type="nucleotide sequence ID" value="NZ_UNSC01000007.1"/>
</dbReference>
<name>A0A383U243_9FLAO</name>
<accession>A0A383U243</accession>
<evidence type="ECO:0000313" key="2">
    <source>
        <dbReference type="Proteomes" id="UP000262142"/>
    </source>
</evidence>
<keyword evidence="2" id="KW-1185">Reference proteome</keyword>